<feature type="region of interest" description="Disordered" evidence="6">
    <location>
        <begin position="69"/>
        <end position="103"/>
    </location>
</feature>
<organism evidence="7 8">
    <name type="scientific">Blattamonas nauphoetae</name>
    <dbReference type="NCBI Taxonomy" id="2049346"/>
    <lineage>
        <taxon>Eukaryota</taxon>
        <taxon>Metamonada</taxon>
        <taxon>Preaxostyla</taxon>
        <taxon>Oxymonadida</taxon>
        <taxon>Blattamonas</taxon>
    </lineage>
</organism>
<sequence>MDIDKLIQELEEDSQRSSARNSHALKPTRRYSPKTVVAETKNPKVSGNPVSSDDIDDLDQFIASLDGAAQEKSNTSTHTRPSRTPGPIVHKKADAQRTSTVSPVYPTQRIKHSVSPINPHCQPTLIGGESIPFGWNLITDTEKRCNNLHCTHCDLNVVTFPNSCWKKDLSYITFRNANTNPTILKTHIIEKSGTCAYCCQCTWRSVKNTASVSSSLVSYEDMGGGYGSFNGMSEQLHWICLGHH</sequence>
<feature type="region of interest" description="Disordered" evidence="6">
    <location>
        <begin position="1"/>
        <end position="55"/>
    </location>
</feature>
<accession>A0ABQ9Y1S7</accession>
<evidence type="ECO:0000256" key="3">
    <source>
        <dbReference type="ARBA" id="ARBA00022490"/>
    </source>
</evidence>
<name>A0ABQ9Y1S7_9EUKA</name>
<evidence type="ECO:0000313" key="8">
    <source>
        <dbReference type="Proteomes" id="UP001281761"/>
    </source>
</evidence>
<evidence type="ECO:0000256" key="5">
    <source>
        <dbReference type="ARBA" id="ARBA00026215"/>
    </source>
</evidence>
<gene>
    <name evidence="7" type="ORF">BLNAU_7352</name>
</gene>
<dbReference type="EMBL" id="JARBJD010000044">
    <property type="protein sequence ID" value="KAK2957697.1"/>
    <property type="molecule type" value="Genomic_DNA"/>
</dbReference>
<evidence type="ECO:0000256" key="4">
    <source>
        <dbReference type="ARBA" id="ARBA00024819"/>
    </source>
</evidence>
<evidence type="ECO:0000256" key="6">
    <source>
        <dbReference type="SAM" id="MobiDB-lite"/>
    </source>
</evidence>
<keyword evidence="3" id="KW-0963">Cytoplasm</keyword>
<evidence type="ECO:0000313" key="7">
    <source>
        <dbReference type="EMBL" id="KAK2957697.1"/>
    </source>
</evidence>
<comment type="caution">
    <text evidence="7">The sequence shown here is derived from an EMBL/GenBank/DDBJ whole genome shotgun (WGS) entry which is preliminary data.</text>
</comment>
<evidence type="ECO:0000256" key="1">
    <source>
        <dbReference type="ARBA" id="ARBA00004437"/>
    </source>
</evidence>
<proteinExistence type="predicted"/>
<evidence type="ECO:0000256" key="2">
    <source>
        <dbReference type="ARBA" id="ARBA00004496"/>
    </source>
</evidence>
<comment type="subcellular location">
    <subcellularLocation>
        <location evidence="2">Cytoplasm</location>
    </subcellularLocation>
    <subcellularLocation>
        <location evidence="1">Photoreceptor inner segment</location>
    </subcellularLocation>
</comment>
<dbReference type="PANTHER" id="PTHR33958:SF1">
    <property type="entry name" value="CILIA- AND FLAGELLA-ASSOCIATED PROTEIN 418"/>
    <property type="match status" value="1"/>
</dbReference>
<keyword evidence="8" id="KW-1185">Reference proteome</keyword>
<dbReference type="PANTHER" id="PTHR33958">
    <property type="entry name" value="PROTEIN C8ORF37"/>
    <property type="match status" value="1"/>
</dbReference>
<comment type="function">
    <text evidence="4">May be involved in photoreceptor outer segment disk morphogenesis.</text>
</comment>
<dbReference type="Proteomes" id="UP001281761">
    <property type="component" value="Unassembled WGS sequence"/>
</dbReference>
<dbReference type="InterPro" id="IPR029239">
    <property type="entry name" value="CFAP418"/>
</dbReference>
<protein>
    <recommendedName>
        <fullName evidence="5">Cilia- and flagella-associated protein 418</fullName>
    </recommendedName>
</protein>
<dbReference type="Pfam" id="PF14996">
    <property type="entry name" value="RMP"/>
    <property type="match status" value="1"/>
</dbReference>
<reference evidence="7 8" key="1">
    <citation type="journal article" date="2022" name="bioRxiv">
        <title>Genomics of Preaxostyla Flagellates Illuminates Evolutionary Transitions and the Path Towards Mitochondrial Loss.</title>
        <authorList>
            <person name="Novak L.V.F."/>
            <person name="Treitli S.C."/>
            <person name="Pyrih J."/>
            <person name="Halakuc P."/>
            <person name="Pipaliya S.V."/>
            <person name="Vacek V."/>
            <person name="Brzon O."/>
            <person name="Soukal P."/>
            <person name="Eme L."/>
            <person name="Dacks J.B."/>
            <person name="Karnkowska A."/>
            <person name="Elias M."/>
            <person name="Hampl V."/>
        </authorList>
    </citation>
    <scope>NUCLEOTIDE SEQUENCE [LARGE SCALE GENOMIC DNA]</scope>
    <source>
        <strain evidence="7">NAU3</strain>
        <tissue evidence="7">Gut</tissue>
    </source>
</reference>